<reference evidence="1 2" key="1">
    <citation type="submission" date="2020-02" db="EMBL/GenBank/DDBJ databases">
        <title>Sequencing the genomes of 1000 actinobacteria strains.</title>
        <authorList>
            <person name="Klenk H.-P."/>
        </authorList>
    </citation>
    <scope>NUCLEOTIDE SEQUENCE [LARGE SCALE GENOMIC DNA]</scope>
    <source>
        <strain evidence="1 2">DSM 19609</strain>
    </source>
</reference>
<evidence type="ECO:0000313" key="2">
    <source>
        <dbReference type="Proteomes" id="UP000749311"/>
    </source>
</evidence>
<protein>
    <submittedName>
        <fullName evidence="1">Uncharacterized protein</fullName>
    </submittedName>
</protein>
<sequence>MGELLYGVMRLSAGRRRGGLLAAIETLITICNPWTDH</sequence>
<dbReference type="RefSeq" id="WP_167169849.1">
    <property type="nucleotide sequence ID" value="NZ_BAAAOO010000006.1"/>
</dbReference>
<dbReference type="Proteomes" id="UP000749311">
    <property type="component" value="Unassembled WGS sequence"/>
</dbReference>
<name>A0ABX0SIF0_9ACTN</name>
<gene>
    <name evidence="1" type="ORF">FB473_002811</name>
</gene>
<dbReference type="EMBL" id="JAAMOZ010000002">
    <property type="protein sequence ID" value="NIH58119.1"/>
    <property type="molecule type" value="Genomic_DNA"/>
</dbReference>
<keyword evidence="2" id="KW-1185">Reference proteome</keyword>
<evidence type="ECO:0000313" key="1">
    <source>
        <dbReference type="EMBL" id="NIH58119.1"/>
    </source>
</evidence>
<accession>A0ABX0SIF0</accession>
<proteinExistence type="predicted"/>
<comment type="caution">
    <text evidence="1">The sequence shown here is derived from an EMBL/GenBank/DDBJ whole genome shotgun (WGS) entry which is preliminary data.</text>
</comment>
<organism evidence="1 2">
    <name type="scientific">Brooklawnia cerclae</name>
    <dbReference type="NCBI Taxonomy" id="349934"/>
    <lineage>
        <taxon>Bacteria</taxon>
        <taxon>Bacillati</taxon>
        <taxon>Actinomycetota</taxon>
        <taxon>Actinomycetes</taxon>
        <taxon>Propionibacteriales</taxon>
        <taxon>Propionibacteriaceae</taxon>
        <taxon>Brooklawnia</taxon>
    </lineage>
</organism>